<keyword evidence="7" id="KW-0547">Nucleotide-binding</keyword>
<evidence type="ECO:0000256" key="10">
    <source>
        <dbReference type="ARBA" id="ARBA00023211"/>
    </source>
</evidence>
<dbReference type="GO" id="GO:0046872">
    <property type="term" value="F:metal ion binding"/>
    <property type="evidence" value="ECO:0007669"/>
    <property type="project" value="UniProtKB-KW"/>
</dbReference>
<evidence type="ECO:0000256" key="9">
    <source>
        <dbReference type="ARBA" id="ARBA00022840"/>
    </source>
</evidence>
<dbReference type="InterPro" id="IPR001272">
    <property type="entry name" value="PEP_carboxykinase_ATP"/>
</dbReference>
<evidence type="ECO:0000256" key="11">
    <source>
        <dbReference type="ARBA" id="ARBA00023239"/>
    </source>
</evidence>
<dbReference type="PIRSF" id="PIRSF006294">
    <property type="entry name" value="PEP_crbxkin"/>
    <property type="match status" value="1"/>
</dbReference>
<dbReference type="Pfam" id="PF01293">
    <property type="entry name" value="PEPCK_ATP"/>
    <property type="match status" value="1"/>
</dbReference>
<dbReference type="AlphaFoldDB" id="A0ABD3P8G0"/>
<dbReference type="InterPro" id="IPR013035">
    <property type="entry name" value="PEP_carboxykinase_C"/>
</dbReference>
<evidence type="ECO:0000256" key="6">
    <source>
        <dbReference type="ARBA" id="ARBA00022723"/>
    </source>
</evidence>
<dbReference type="Gene3D" id="2.170.8.10">
    <property type="entry name" value="Phosphoenolpyruvate Carboxykinase, domain 2"/>
    <property type="match status" value="1"/>
</dbReference>
<dbReference type="EMBL" id="JALLAZ020000943">
    <property type="protein sequence ID" value="KAL3784057.1"/>
    <property type="molecule type" value="Genomic_DNA"/>
</dbReference>
<dbReference type="PANTHER" id="PTHR30031:SF0">
    <property type="entry name" value="PHOSPHOENOLPYRUVATE CARBOXYKINASE (ATP)"/>
    <property type="match status" value="1"/>
</dbReference>
<dbReference type="SUPFAM" id="SSF53795">
    <property type="entry name" value="PEP carboxykinase-like"/>
    <property type="match status" value="1"/>
</dbReference>
<evidence type="ECO:0000313" key="13">
    <source>
        <dbReference type="EMBL" id="KAL3784057.1"/>
    </source>
</evidence>
<dbReference type="FunFam" id="3.40.449.10:FF:000001">
    <property type="entry name" value="Phosphoenolpyruvate carboxykinase (ATP)"/>
    <property type="match status" value="1"/>
</dbReference>
<dbReference type="SUPFAM" id="SSF68923">
    <property type="entry name" value="PEP carboxykinase N-terminal domain"/>
    <property type="match status" value="1"/>
</dbReference>
<evidence type="ECO:0000256" key="12">
    <source>
        <dbReference type="ARBA" id="ARBA00047371"/>
    </source>
</evidence>
<dbReference type="Gene3D" id="3.40.449.10">
    <property type="entry name" value="Phosphoenolpyruvate Carboxykinase, domain 1"/>
    <property type="match status" value="1"/>
</dbReference>
<evidence type="ECO:0000256" key="8">
    <source>
        <dbReference type="ARBA" id="ARBA00022793"/>
    </source>
</evidence>
<dbReference type="InterPro" id="IPR008210">
    <property type="entry name" value="PEP_carboxykinase_N"/>
</dbReference>
<evidence type="ECO:0000256" key="4">
    <source>
        <dbReference type="ARBA" id="ARBA00022432"/>
    </source>
</evidence>
<dbReference type="CDD" id="cd00484">
    <property type="entry name" value="PEPCK_ATP"/>
    <property type="match status" value="1"/>
</dbReference>
<keyword evidence="6" id="KW-0479">Metal-binding</keyword>
<dbReference type="HAMAP" id="MF_00453">
    <property type="entry name" value="PEPCK_ATP"/>
    <property type="match status" value="1"/>
</dbReference>
<dbReference type="NCBIfam" id="NF006820">
    <property type="entry name" value="PRK09344.1-2"/>
    <property type="match status" value="1"/>
</dbReference>
<keyword evidence="14" id="KW-1185">Reference proteome</keyword>
<comment type="catalytic activity">
    <reaction evidence="12">
        <text>oxaloacetate + ATP = phosphoenolpyruvate + ADP + CO2</text>
        <dbReference type="Rhea" id="RHEA:18617"/>
        <dbReference type="ChEBI" id="CHEBI:16452"/>
        <dbReference type="ChEBI" id="CHEBI:16526"/>
        <dbReference type="ChEBI" id="CHEBI:30616"/>
        <dbReference type="ChEBI" id="CHEBI:58702"/>
        <dbReference type="ChEBI" id="CHEBI:456216"/>
        <dbReference type="EC" id="4.1.1.49"/>
    </reaction>
</comment>
<dbReference type="NCBIfam" id="TIGR00224">
    <property type="entry name" value="pckA"/>
    <property type="match status" value="1"/>
</dbReference>
<dbReference type="Proteomes" id="UP001530315">
    <property type="component" value="Unassembled WGS sequence"/>
</dbReference>
<evidence type="ECO:0000256" key="2">
    <source>
        <dbReference type="ARBA" id="ARBA00006052"/>
    </source>
</evidence>
<sequence>MITTSSCRILLRTATGIGGRHALKALVARGGSSPSSFYSSLGSKPTKAFYPSNISQKNQQVVFKSALPIEEDPIRSDYDSSAIYSGSDACDKAGISSLGITGPKVIYKNQTFEELFRHEVKNNEGKVANAEYGDTFTVDTGKFTGRSPKDKWIVKNIGSDSDANIDWGKVNQPTSPEVFDELYEKAINHFNTKEECYVFDGFCGANPKSQRKIRFVHEMAWQQHFVTNMFIRANHESDLQGFEPDFTVINACSQVNEDWKRHGLNSEVAVVFNVEKKCAVIFGTWYGGENKKGIFSMMNYWLPMENPPQLPMHCSANVGKGGDSALFFGLSGTGKTTLSADPHRALIGDDEHGWDEHGIFNFEGGCYAKTINLSEATEPDIYRAIHKDAMLENVALKEQGGKLVPDYFDTSKTENGRVSYPITHIDNYHKPQMAGHPKNIIFLSCDAFGVLPPIAKLTPEQAMYHFISGYTAKVAGTERGVTEPTPNFSPCFGAAFLTLHPTRYAELLKEKLQKHNAQAWLVNSGWSGGAYGVGKRMSLKITRGCVNAILDGTVDNTTWEKDPVFGWELPTSIPDVDASVLHPRKAWSDPKEYDTAQKNLVGMYVKNFEKFAGKGDVDYTQFGPKV</sequence>
<comment type="caution">
    <text evidence="13">The sequence shown here is derived from an EMBL/GenBank/DDBJ whole genome shotgun (WGS) entry which is preliminary data.</text>
</comment>
<keyword evidence="5" id="KW-0963">Cytoplasm</keyword>
<proteinExistence type="inferred from homology"/>
<dbReference type="GO" id="GO:0004612">
    <property type="term" value="F:phosphoenolpyruvate carboxykinase (ATP) activity"/>
    <property type="evidence" value="ECO:0007669"/>
    <property type="project" value="UniProtKB-EC"/>
</dbReference>
<evidence type="ECO:0000256" key="7">
    <source>
        <dbReference type="ARBA" id="ARBA00022741"/>
    </source>
</evidence>
<reference evidence="13 14" key="1">
    <citation type="submission" date="2024-10" db="EMBL/GenBank/DDBJ databases">
        <title>Updated reference genomes for cyclostephanoid diatoms.</title>
        <authorList>
            <person name="Roberts W.R."/>
            <person name="Alverson A.J."/>
        </authorList>
    </citation>
    <scope>NUCLEOTIDE SEQUENCE [LARGE SCALE GENOMIC DNA]</scope>
    <source>
        <strain evidence="13 14">AJA276-08</strain>
    </source>
</reference>
<organism evidence="13 14">
    <name type="scientific">Stephanodiscus triporus</name>
    <dbReference type="NCBI Taxonomy" id="2934178"/>
    <lineage>
        <taxon>Eukaryota</taxon>
        <taxon>Sar</taxon>
        <taxon>Stramenopiles</taxon>
        <taxon>Ochrophyta</taxon>
        <taxon>Bacillariophyta</taxon>
        <taxon>Coscinodiscophyceae</taxon>
        <taxon>Thalassiosirophycidae</taxon>
        <taxon>Stephanodiscales</taxon>
        <taxon>Stephanodiscaceae</taxon>
        <taxon>Stephanodiscus</taxon>
    </lineage>
</organism>
<comment type="pathway">
    <text evidence="1">Carbohydrate biosynthesis; gluconeogenesis.</text>
</comment>
<evidence type="ECO:0000256" key="1">
    <source>
        <dbReference type="ARBA" id="ARBA00004742"/>
    </source>
</evidence>
<dbReference type="PANTHER" id="PTHR30031">
    <property type="entry name" value="PHOSPHOENOLPYRUVATE CARBOXYKINASE ATP"/>
    <property type="match status" value="1"/>
</dbReference>
<keyword evidence="4" id="KW-0312">Gluconeogenesis</keyword>
<keyword evidence="10" id="KW-0464">Manganese</keyword>
<evidence type="ECO:0000256" key="5">
    <source>
        <dbReference type="ARBA" id="ARBA00022490"/>
    </source>
</evidence>
<dbReference type="EC" id="4.1.1.49" evidence="3"/>
<comment type="similarity">
    <text evidence="2">Belongs to the phosphoenolpyruvate carboxykinase (ATP) family.</text>
</comment>
<dbReference type="NCBIfam" id="NF006819">
    <property type="entry name" value="PRK09344.1-1"/>
    <property type="match status" value="1"/>
</dbReference>
<dbReference type="NCBIfam" id="NF006821">
    <property type="entry name" value="PRK09344.1-3"/>
    <property type="match status" value="1"/>
</dbReference>
<accession>A0ABD3P8G0</accession>
<keyword evidence="9" id="KW-0067">ATP-binding</keyword>
<keyword evidence="11" id="KW-0456">Lyase</keyword>
<protein>
    <recommendedName>
        <fullName evidence="3">phosphoenolpyruvate carboxykinase (ATP)</fullName>
        <ecNumber evidence="3">4.1.1.49</ecNumber>
    </recommendedName>
</protein>
<evidence type="ECO:0000313" key="14">
    <source>
        <dbReference type="Proteomes" id="UP001530315"/>
    </source>
</evidence>
<evidence type="ECO:0000256" key="3">
    <source>
        <dbReference type="ARBA" id="ARBA00012363"/>
    </source>
</evidence>
<keyword evidence="8" id="KW-0210">Decarboxylase</keyword>
<gene>
    <name evidence="13" type="ORF">ACHAW5_004142</name>
</gene>
<dbReference type="GO" id="GO:0005524">
    <property type="term" value="F:ATP binding"/>
    <property type="evidence" value="ECO:0007669"/>
    <property type="project" value="UniProtKB-KW"/>
</dbReference>
<dbReference type="Gene3D" id="3.90.228.20">
    <property type="match status" value="1"/>
</dbReference>
<dbReference type="PROSITE" id="PS00532">
    <property type="entry name" value="PEPCK_ATP"/>
    <property type="match status" value="1"/>
</dbReference>
<dbReference type="GO" id="GO:0006094">
    <property type="term" value="P:gluconeogenesis"/>
    <property type="evidence" value="ECO:0007669"/>
    <property type="project" value="UniProtKB-KW"/>
</dbReference>
<dbReference type="InterPro" id="IPR015994">
    <property type="entry name" value="PEPCK_ATP_CS"/>
</dbReference>
<name>A0ABD3P8G0_9STRA</name>